<dbReference type="KEGG" id="emp:EZMO1_4625"/>
<accession>A0A142BIF6</accession>
<dbReference type="PATRIC" id="fig|570277.3.peg.4951"/>
<dbReference type="RefSeq" id="WP_152557060.1">
    <property type="nucleotide sequence ID" value="NZ_CP013251.1"/>
</dbReference>
<protein>
    <submittedName>
        <fullName evidence="2">Uncharacterized protein</fullName>
    </submittedName>
</protein>
<evidence type="ECO:0000313" key="2">
    <source>
        <dbReference type="EMBL" id="AMO58532.1"/>
    </source>
</evidence>
<dbReference type="AlphaFoldDB" id="A0A142BIF6"/>
<proteinExistence type="predicted"/>
<dbReference type="Proteomes" id="UP000071065">
    <property type="component" value="Chromosome"/>
</dbReference>
<organism evidence="2 3">
    <name type="scientific">Endozoicomonas montiporae CL-33</name>
    <dbReference type="NCBI Taxonomy" id="570277"/>
    <lineage>
        <taxon>Bacteria</taxon>
        <taxon>Pseudomonadati</taxon>
        <taxon>Pseudomonadota</taxon>
        <taxon>Gammaproteobacteria</taxon>
        <taxon>Oceanospirillales</taxon>
        <taxon>Endozoicomonadaceae</taxon>
        <taxon>Endozoicomonas</taxon>
    </lineage>
</organism>
<evidence type="ECO:0000256" key="1">
    <source>
        <dbReference type="SAM" id="MobiDB-lite"/>
    </source>
</evidence>
<sequence>MIYRHSGQYFSWDAFRKPRIGTVKVLCLSLSLSIGTLWTDTTFSADTPSGEKAVVQKEDVAQDNVNLAAPVPEEKKDFRRKNELQLSTMTTEDSAIMDVEGYMITSAELGKSIFRRSIGTVRDKSNPSKPAIPITDIELSVNAKDVRQLAQTNPELFDVDKTREIAGVELLGFVAMKNALAGLVYLADAETGKTGCEVLPIQDKNNIENRYWKDIDKSIGQEANPENCSLSFRVRVQELSELKAVQGRSTPKIVKTLRAKTEVCRYPSAGILHKSTRTCLEGWEEDLSHKRYLFLKNHEDRLARKILDDFGAATKSGSQYSNKRYYDYETFGKTHDAQDGKNANAGHVSDIFGALLPSFWIAANKFVKQWTGLSSDYAKRAESVKFKEQIKFFKGNPDKMQRVWNEKAGTSKGDFKVDLAKLGIDSVETKYFQALTPSEEEEEDGMTEAYSDDPDFELEISPKFMELNSDGISITFTPISVSKGALEFADSDEQVEALKNCQDTSALSANGLDLCQQNYKILLQTSQDLSDTVAELTTLDSKDSSSKTLTDEQYKALGFGRIISLTKETNKVVALANALMRLLNPDLPDSKLYHSGQSVTVSHDNMLWKWHDSQPKDSEQIKPYLHQFKNNDGTIVEDSEGSPKDEL</sequence>
<reference evidence="2 3" key="1">
    <citation type="journal article" date="2016" name="Front. Microbiol.">
        <title>Genomic Insight into the Host-Endosymbiont Relationship of Endozoicomonas montiporae CL-33(T) with its Coral Host.</title>
        <authorList>
            <person name="Ding J.-Y."/>
            <person name="Shiu J.-H."/>
            <person name="Chen W.-M."/>
            <person name="Chiang Y.-R."/>
            <person name="Tang S.-L."/>
        </authorList>
    </citation>
    <scope>NUCLEOTIDE SEQUENCE [LARGE SCALE GENOMIC DNA]</scope>
    <source>
        <strain evidence="2 3">CL-33</strain>
    </source>
</reference>
<name>A0A142BIF6_9GAMM</name>
<feature type="region of interest" description="Disordered" evidence="1">
    <location>
        <begin position="627"/>
        <end position="647"/>
    </location>
</feature>
<evidence type="ECO:0000313" key="3">
    <source>
        <dbReference type="Proteomes" id="UP000071065"/>
    </source>
</evidence>
<gene>
    <name evidence="2" type="ORF">EZMO1_4625</name>
</gene>
<dbReference type="EMBL" id="CP013251">
    <property type="protein sequence ID" value="AMO58532.1"/>
    <property type="molecule type" value="Genomic_DNA"/>
</dbReference>